<feature type="compositionally biased region" description="Basic and acidic residues" evidence="1">
    <location>
        <begin position="155"/>
        <end position="179"/>
    </location>
</feature>
<protein>
    <submittedName>
        <fullName evidence="2">Uncharacterized protein</fullName>
    </submittedName>
</protein>
<evidence type="ECO:0000256" key="1">
    <source>
        <dbReference type="SAM" id="MobiDB-lite"/>
    </source>
</evidence>
<feature type="region of interest" description="Disordered" evidence="1">
    <location>
        <begin position="1"/>
        <end position="135"/>
    </location>
</feature>
<proteinExistence type="predicted"/>
<comment type="caution">
    <text evidence="2">The sequence shown here is derived from an EMBL/GenBank/DDBJ whole genome shotgun (WGS) entry which is preliminary data.</text>
</comment>
<feature type="compositionally biased region" description="Polar residues" evidence="1">
    <location>
        <begin position="193"/>
        <end position="211"/>
    </location>
</feature>
<feature type="compositionally biased region" description="Low complexity" evidence="1">
    <location>
        <begin position="1"/>
        <end position="41"/>
    </location>
</feature>
<feature type="compositionally biased region" description="Pro residues" evidence="1">
    <location>
        <begin position="312"/>
        <end position="331"/>
    </location>
</feature>
<gene>
    <name evidence="2" type="ORF">LTR09_009168</name>
</gene>
<evidence type="ECO:0000313" key="2">
    <source>
        <dbReference type="EMBL" id="KAK3049501.1"/>
    </source>
</evidence>
<dbReference type="Proteomes" id="UP001271007">
    <property type="component" value="Unassembled WGS sequence"/>
</dbReference>
<name>A0AAJ0DFZ9_9PEZI</name>
<dbReference type="EMBL" id="JAWDJX010000039">
    <property type="protein sequence ID" value="KAK3049501.1"/>
    <property type="molecule type" value="Genomic_DNA"/>
</dbReference>
<evidence type="ECO:0000313" key="3">
    <source>
        <dbReference type="Proteomes" id="UP001271007"/>
    </source>
</evidence>
<feature type="region of interest" description="Disordered" evidence="1">
    <location>
        <begin position="148"/>
        <end position="224"/>
    </location>
</feature>
<feature type="compositionally biased region" description="Pro residues" evidence="1">
    <location>
        <begin position="366"/>
        <end position="377"/>
    </location>
</feature>
<feature type="compositionally biased region" description="Basic and acidic residues" evidence="1">
    <location>
        <begin position="454"/>
        <end position="467"/>
    </location>
</feature>
<reference evidence="2" key="1">
    <citation type="submission" date="2023-04" db="EMBL/GenBank/DDBJ databases">
        <title>Black Yeasts Isolated from many extreme environments.</title>
        <authorList>
            <person name="Coleine C."/>
            <person name="Stajich J.E."/>
            <person name="Selbmann L."/>
        </authorList>
    </citation>
    <scope>NUCLEOTIDE SEQUENCE</scope>
    <source>
        <strain evidence="2">CCFEE 5312</strain>
    </source>
</reference>
<dbReference type="AlphaFoldDB" id="A0AAJ0DFZ9"/>
<feature type="region of interest" description="Disordered" evidence="1">
    <location>
        <begin position="244"/>
        <end position="270"/>
    </location>
</feature>
<keyword evidence="3" id="KW-1185">Reference proteome</keyword>
<sequence length="491" mass="52395">MSTAIAAAPVAATTPLAPLPSPHHSTPFANLPSAAPSSAEPAAKRQRGNASPHGSGENNASLERISPHGKTSPTAGRNIAPPKIQVKKEPPGSPPAMSSSRPRPKRLDLSTSMANSRGPNTARGSGPLTSRESAGLHVQDVGLACLSPGFATHDPAMREQLQRSLDVRDQQRQIIEARQKGGKPGSSHDSDGAQRSQDTTLFGVQTRTPTTSRRKGPPPGLSIAAPTAAQFASDRVIQSAPLGQTFTGLRPGDHAYSRHVQHGPSGLSQTSHIHHVPATQTNNRLPPIADVFANDRLDVQRSYPPTHSPGHHIPPVPSPGFGPPHQNPPPSARAREFRSAEDAVAGLSGGREDLMPKVVHYGGVQPPTPPSPMPPSGPAYRQATAGAQQPGPYAGSGHYPHEQAPGSGRPDILARTSSMNGRRRGRDEYERDNGSPPTNAYQAQEAKRSAFAVRGEELRSDDEDWRRGMNSREKREEFLRLCERAWDLFHS</sequence>
<feature type="region of interest" description="Disordered" evidence="1">
    <location>
        <begin position="300"/>
        <end position="467"/>
    </location>
</feature>
<feature type="compositionally biased region" description="Polar residues" evidence="1">
    <location>
        <begin position="109"/>
        <end position="132"/>
    </location>
</feature>
<organism evidence="2 3">
    <name type="scientific">Extremus antarcticus</name>
    <dbReference type="NCBI Taxonomy" id="702011"/>
    <lineage>
        <taxon>Eukaryota</taxon>
        <taxon>Fungi</taxon>
        <taxon>Dikarya</taxon>
        <taxon>Ascomycota</taxon>
        <taxon>Pezizomycotina</taxon>
        <taxon>Dothideomycetes</taxon>
        <taxon>Dothideomycetidae</taxon>
        <taxon>Mycosphaerellales</taxon>
        <taxon>Extremaceae</taxon>
        <taxon>Extremus</taxon>
    </lineage>
</organism>
<accession>A0AAJ0DFZ9</accession>